<feature type="domain" description="Cytochrome c" evidence="4">
    <location>
        <begin position="125"/>
        <end position="309"/>
    </location>
</feature>
<dbReference type="Proteomes" id="UP000190774">
    <property type="component" value="Unassembled WGS sequence"/>
</dbReference>
<keyword evidence="1 3" id="KW-0479">Metal-binding</keyword>
<keyword evidence="6" id="KW-1185">Reference proteome</keyword>
<dbReference type="InterPro" id="IPR009056">
    <property type="entry name" value="Cyt_c-like_dom"/>
</dbReference>
<organism evidence="5 6">
    <name type="scientific">Prosthecobacter debontii</name>
    <dbReference type="NCBI Taxonomy" id="48467"/>
    <lineage>
        <taxon>Bacteria</taxon>
        <taxon>Pseudomonadati</taxon>
        <taxon>Verrucomicrobiota</taxon>
        <taxon>Verrucomicrobiia</taxon>
        <taxon>Verrucomicrobiales</taxon>
        <taxon>Verrucomicrobiaceae</taxon>
        <taxon>Prosthecobacter</taxon>
    </lineage>
</organism>
<dbReference type="PROSITE" id="PS51007">
    <property type="entry name" value="CYTC"/>
    <property type="match status" value="1"/>
</dbReference>
<dbReference type="GO" id="GO:0046872">
    <property type="term" value="F:metal ion binding"/>
    <property type="evidence" value="ECO:0007669"/>
    <property type="project" value="UniProtKB-KW"/>
</dbReference>
<evidence type="ECO:0000256" key="3">
    <source>
        <dbReference type="PROSITE-ProRule" id="PRU00433"/>
    </source>
</evidence>
<proteinExistence type="predicted"/>
<dbReference type="GO" id="GO:0020037">
    <property type="term" value="F:heme binding"/>
    <property type="evidence" value="ECO:0007669"/>
    <property type="project" value="InterPro"/>
</dbReference>
<evidence type="ECO:0000256" key="1">
    <source>
        <dbReference type="ARBA" id="ARBA00022723"/>
    </source>
</evidence>
<gene>
    <name evidence="5" type="ORF">SAMN02745166_03963</name>
</gene>
<evidence type="ECO:0000313" key="5">
    <source>
        <dbReference type="EMBL" id="SKB04084.1"/>
    </source>
</evidence>
<dbReference type="AlphaFoldDB" id="A0A1T4YQF2"/>
<evidence type="ECO:0000259" key="4">
    <source>
        <dbReference type="PROSITE" id="PS51007"/>
    </source>
</evidence>
<evidence type="ECO:0000313" key="6">
    <source>
        <dbReference type="Proteomes" id="UP000190774"/>
    </source>
</evidence>
<accession>A0A1T4YQF2</accession>
<name>A0A1T4YQF2_9BACT</name>
<protein>
    <recommendedName>
        <fullName evidence="4">Cytochrome c domain-containing protein</fullName>
    </recommendedName>
</protein>
<keyword evidence="2 3" id="KW-0408">Iron</keyword>
<reference evidence="6" key="1">
    <citation type="submission" date="2017-02" db="EMBL/GenBank/DDBJ databases">
        <authorList>
            <person name="Varghese N."/>
            <person name="Submissions S."/>
        </authorList>
    </citation>
    <scope>NUCLEOTIDE SEQUENCE [LARGE SCALE GENOMIC DNA]</scope>
    <source>
        <strain evidence="6">ATCC 700200</strain>
    </source>
</reference>
<dbReference type="GO" id="GO:0009055">
    <property type="term" value="F:electron transfer activity"/>
    <property type="evidence" value="ECO:0007669"/>
    <property type="project" value="InterPro"/>
</dbReference>
<sequence>MSSMRIRLVGFCILALPLFTRGVETEIVFREAPHRYLEHQPDDRFARLRKGIESGGIKLDTTDDKAFLSSVLKALDVPISSQLLVFSASSLQSEIINPRNPRALYFNEDVYVGYVPGGKVEIIAMDPEMGAMFYIFDRLRPQGPVPPITRSDKCFNCHAGNATKRVPGLIAESLLPMLSGASAETYRRDEQGHQIPLEKRFGGWHLTGQHHLKENLANTMARRSASRGFEKIKIEPGQMSDLSLHLRPTSDILPHLVHEHQIGFENRVFHAAYVMRQLLADGRGNLALSAKPQVEELADELAQYILFVDEAKLPAEGIEGDPDFIREFQRNKKPVTNGASLKDFDLKTRLFKYRASYMLYTDSWQKLTPALKERVYFKMAEGLRDQNANPVYTHIPAEEKRAIRTIIKETVPDLPSWWR</sequence>
<dbReference type="EMBL" id="FUYE01000016">
    <property type="protein sequence ID" value="SKB04084.1"/>
    <property type="molecule type" value="Genomic_DNA"/>
</dbReference>
<keyword evidence="3" id="KW-0349">Heme</keyword>
<dbReference type="STRING" id="48467.SAMN02745166_03963"/>
<evidence type="ECO:0000256" key="2">
    <source>
        <dbReference type="ARBA" id="ARBA00023004"/>
    </source>
</evidence>